<proteinExistence type="predicted"/>
<comment type="caution">
    <text evidence="2">The sequence shown here is derived from an EMBL/GenBank/DDBJ whole genome shotgun (WGS) entry which is preliminary data.</text>
</comment>
<reference evidence="2 3" key="1">
    <citation type="submission" date="2016-09" db="EMBL/GenBank/DDBJ databases">
        <authorList>
            <person name="Capua I."/>
            <person name="De Benedictis P."/>
            <person name="Joannis T."/>
            <person name="Lombin L.H."/>
            <person name="Cattoli G."/>
        </authorList>
    </citation>
    <scope>NUCLEOTIDE SEQUENCE [LARGE SCALE GENOMIC DNA]</scope>
    <source>
        <strain evidence="2 3">ANC 4671</strain>
    </source>
</reference>
<dbReference type="InterPro" id="IPR044992">
    <property type="entry name" value="ChyE-like"/>
</dbReference>
<dbReference type="PRINTS" id="PR00097">
    <property type="entry name" value="ANTSNTHASEII"/>
</dbReference>
<dbReference type="OrthoDB" id="9813383at2"/>
<dbReference type="InterPro" id="IPR029062">
    <property type="entry name" value="Class_I_gatase-like"/>
</dbReference>
<dbReference type="PANTHER" id="PTHR42695:SF5">
    <property type="entry name" value="GLUTAMINE AMIDOTRANSFERASE YLR126C-RELATED"/>
    <property type="match status" value="1"/>
</dbReference>
<accession>A0A1E7R582</accession>
<dbReference type="Proteomes" id="UP000185895">
    <property type="component" value="Unassembled WGS sequence"/>
</dbReference>
<organism evidence="2 3">
    <name type="scientific">Acinetobacter qingfengensis</name>
    <dbReference type="NCBI Taxonomy" id="1262585"/>
    <lineage>
        <taxon>Bacteria</taxon>
        <taxon>Pseudomonadati</taxon>
        <taxon>Pseudomonadota</taxon>
        <taxon>Gammaproteobacteria</taxon>
        <taxon>Moraxellales</taxon>
        <taxon>Moraxellaceae</taxon>
        <taxon>Acinetobacter</taxon>
    </lineage>
</organism>
<evidence type="ECO:0000259" key="1">
    <source>
        <dbReference type="Pfam" id="PF00117"/>
    </source>
</evidence>
<dbReference type="PROSITE" id="PS51273">
    <property type="entry name" value="GATASE_TYPE_1"/>
    <property type="match status" value="1"/>
</dbReference>
<name>A0A1E7R582_9GAMM</name>
<keyword evidence="3" id="KW-1185">Reference proteome</keyword>
<dbReference type="RefSeq" id="WP_070070252.1">
    <property type="nucleotide sequence ID" value="NZ_MKKK01000034.1"/>
</dbReference>
<dbReference type="InterPro" id="IPR017926">
    <property type="entry name" value="GATASE"/>
</dbReference>
<dbReference type="Gene3D" id="3.40.50.880">
    <property type="match status" value="1"/>
</dbReference>
<dbReference type="CDD" id="cd01741">
    <property type="entry name" value="GATase1_1"/>
    <property type="match status" value="1"/>
</dbReference>
<dbReference type="SUPFAM" id="SSF52317">
    <property type="entry name" value="Class I glutamine amidotransferase-like"/>
    <property type="match status" value="1"/>
</dbReference>
<dbReference type="GO" id="GO:0005829">
    <property type="term" value="C:cytosol"/>
    <property type="evidence" value="ECO:0007669"/>
    <property type="project" value="TreeGrafter"/>
</dbReference>
<dbReference type="Pfam" id="PF00117">
    <property type="entry name" value="GATase"/>
    <property type="match status" value="1"/>
</dbReference>
<dbReference type="STRING" id="1262585.BJI46_03640"/>
<feature type="domain" description="Glutamine amidotransferase" evidence="1">
    <location>
        <begin position="54"/>
        <end position="193"/>
    </location>
</feature>
<dbReference type="PANTHER" id="PTHR42695">
    <property type="entry name" value="GLUTAMINE AMIDOTRANSFERASE YLR126C-RELATED"/>
    <property type="match status" value="1"/>
</dbReference>
<dbReference type="EMBL" id="MKKK01000034">
    <property type="protein sequence ID" value="OEY94445.1"/>
    <property type="molecule type" value="Genomic_DNA"/>
</dbReference>
<evidence type="ECO:0000313" key="3">
    <source>
        <dbReference type="Proteomes" id="UP000185895"/>
    </source>
</evidence>
<sequence length="245" mass="27965">MKSLKVHYFQHIENEGLGSCEAYLIQHYHADITTTAFYALPPKIELGLNALPAIEDVDLLIVMGGTMSANDTNRYAWLHAEITWIRQYILSGKPVIGLCLGAQLIARALDAKVFKNPEKERGWREVYATQPITSTHFHIPPVITVLEWHSETFELPKHAIQLAKNDVCHNQIFQYQHNVIGFQFHPEVTIKTLTMFFETLIEDINNYQGPFVAPIADTLNAPPEQYHAGQNLLNQAIDYVIKHRH</sequence>
<dbReference type="AlphaFoldDB" id="A0A1E7R582"/>
<evidence type="ECO:0000313" key="2">
    <source>
        <dbReference type="EMBL" id="OEY94445.1"/>
    </source>
</evidence>
<gene>
    <name evidence="2" type="ORF">BJI46_03640</name>
</gene>
<protein>
    <recommendedName>
        <fullName evidence="1">Glutamine amidotransferase domain-containing protein</fullName>
    </recommendedName>
</protein>